<sequence>MNYHTSVEYNVMPLIVNQHLPKSLIDKIIQNSIMQLYKRLN</sequence>
<evidence type="ECO:0000313" key="1">
    <source>
        <dbReference type="WBParaSite" id="SCUD_0000422501-mRNA-1"/>
    </source>
</evidence>
<proteinExistence type="predicted"/>
<reference evidence="1" key="1">
    <citation type="submission" date="2016-06" db="UniProtKB">
        <authorList>
            <consortium name="WormBaseParasite"/>
        </authorList>
    </citation>
    <scope>IDENTIFICATION</scope>
</reference>
<protein>
    <submittedName>
        <fullName evidence="1">Transposase</fullName>
    </submittedName>
</protein>
<organism evidence="1">
    <name type="scientific">Schistosoma curassoni</name>
    <dbReference type="NCBI Taxonomy" id="6186"/>
    <lineage>
        <taxon>Eukaryota</taxon>
        <taxon>Metazoa</taxon>
        <taxon>Spiralia</taxon>
        <taxon>Lophotrochozoa</taxon>
        <taxon>Platyhelminthes</taxon>
        <taxon>Trematoda</taxon>
        <taxon>Digenea</taxon>
        <taxon>Strigeidida</taxon>
        <taxon>Schistosomatoidea</taxon>
        <taxon>Schistosomatidae</taxon>
        <taxon>Schistosoma</taxon>
    </lineage>
</organism>
<accession>A0A183JND9</accession>
<dbReference type="WBParaSite" id="SCUD_0000422501-mRNA-1">
    <property type="protein sequence ID" value="SCUD_0000422501-mRNA-1"/>
    <property type="gene ID" value="SCUD_0000422501"/>
</dbReference>
<name>A0A183JND9_9TREM</name>
<dbReference type="AlphaFoldDB" id="A0A183JND9"/>